<dbReference type="InterPro" id="IPR042507">
    <property type="entry name" value="TBC1D19"/>
</dbReference>
<dbReference type="PANTHER" id="PTHR16110:SF1">
    <property type="entry name" value="TBC1 DOMAIN FAMILY MEMBER 19"/>
    <property type="match status" value="1"/>
</dbReference>
<dbReference type="SUPFAM" id="SSF47923">
    <property type="entry name" value="Ypt/Rab-GAP domain of gyp1p"/>
    <property type="match status" value="1"/>
</dbReference>
<dbReference type="PANTHER" id="PTHR16110">
    <property type="entry name" value="TBC1 DOMAIN FAMILY MEMBER 19"/>
    <property type="match status" value="1"/>
</dbReference>
<dbReference type="EMBL" id="JADGKB010000027">
    <property type="protein sequence ID" value="KAJ3258460.1"/>
    <property type="molecule type" value="Genomic_DNA"/>
</dbReference>
<proteinExistence type="predicted"/>
<accession>A0AAD5UI76</accession>
<evidence type="ECO:0000313" key="3">
    <source>
        <dbReference type="Proteomes" id="UP001210925"/>
    </source>
</evidence>
<gene>
    <name evidence="2" type="ORF">HK103_003582</name>
</gene>
<dbReference type="Gene3D" id="1.10.472.80">
    <property type="entry name" value="Ypt/Rab-GAP domain of gyp1p, domain 3"/>
    <property type="match status" value="1"/>
</dbReference>
<reference evidence="2" key="1">
    <citation type="submission" date="2020-05" db="EMBL/GenBank/DDBJ databases">
        <title>Phylogenomic resolution of chytrid fungi.</title>
        <authorList>
            <person name="Stajich J.E."/>
            <person name="Amses K."/>
            <person name="Simmons R."/>
            <person name="Seto K."/>
            <person name="Myers J."/>
            <person name="Bonds A."/>
            <person name="Quandt C.A."/>
            <person name="Barry K."/>
            <person name="Liu P."/>
            <person name="Grigoriev I."/>
            <person name="Longcore J.E."/>
            <person name="James T.Y."/>
        </authorList>
    </citation>
    <scope>NUCLEOTIDE SEQUENCE</scope>
    <source>
        <strain evidence="2">PLAUS21</strain>
    </source>
</reference>
<comment type="caution">
    <text evidence="2">The sequence shown here is derived from an EMBL/GenBank/DDBJ whole genome shotgun (WGS) entry which is preliminary data.</text>
</comment>
<evidence type="ECO:0000259" key="1">
    <source>
        <dbReference type="PROSITE" id="PS50086"/>
    </source>
</evidence>
<dbReference type="InterPro" id="IPR000195">
    <property type="entry name" value="Rab-GAP-TBC_dom"/>
</dbReference>
<name>A0AAD5UI76_9FUNG</name>
<feature type="domain" description="Rab-GAP TBC" evidence="1">
    <location>
        <begin position="1"/>
        <end position="75"/>
    </location>
</feature>
<dbReference type="Pfam" id="PF00566">
    <property type="entry name" value="RabGAP-TBC"/>
    <property type="match status" value="1"/>
</dbReference>
<protein>
    <recommendedName>
        <fullName evidence="1">Rab-GAP TBC domain-containing protein</fullName>
    </recommendedName>
</protein>
<organism evidence="2 3">
    <name type="scientific">Boothiomyces macroporosus</name>
    <dbReference type="NCBI Taxonomy" id="261099"/>
    <lineage>
        <taxon>Eukaryota</taxon>
        <taxon>Fungi</taxon>
        <taxon>Fungi incertae sedis</taxon>
        <taxon>Chytridiomycota</taxon>
        <taxon>Chytridiomycota incertae sedis</taxon>
        <taxon>Chytridiomycetes</taxon>
        <taxon>Rhizophydiales</taxon>
        <taxon>Terramycetaceae</taxon>
        <taxon>Boothiomyces</taxon>
    </lineage>
</organism>
<dbReference type="InterPro" id="IPR035969">
    <property type="entry name" value="Rab-GAP_TBC_sf"/>
</dbReference>
<dbReference type="AlphaFoldDB" id="A0AAD5UI76"/>
<keyword evidence="3" id="KW-1185">Reference proteome</keyword>
<evidence type="ECO:0000313" key="2">
    <source>
        <dbReference type="EMBL" id="KAJ3258460.1"/>
    </source>
</evidence>
<dbReference type="PROSITE" id="PS50086">
    <property type="entry name" value="TBC_RABGAP"/>
    <property type="match status" value="1"/>
</dbReference>
<dbReference type="Proteomes" id="UP001210925">
    <property type="component" value="Unassembled WGS sequence"/>
</dbReference>
<sequence length="109" mass="12826">MYLHIPCNKKGSILYLSILFENVFKEHDAQLFFHLSHNLDCSPLEIAFKWILYAFVGILDCDQVLLLWDRIIGYDSLDILSLTAVAIFDFRRDFLLNCKSRSEVMVMKY</sequence>